<gene>
    <name evidence="1" type="ORF">CPB84DRAFT_1777703</name>
</gene>
<dbReference type="AlphaFoldDB" id="A0A9P5NNK9"/>
<dbReference type="Proteomes" id="UP000724874">
    <property type="component" value="Unassembled WGS sequence"/>
</dbReference>
<protein>
    <submittedName>
        <fullName evidence="1">Uncharacterized protein</fullName>
    </submittedName>
</protein>
<dbReference type="EMBL" id="JADNYJ010000042">
    <property type="protein sequence ID" value="KAF8901374.1"/>
    <property type="molecule type" value="Genomic_DNA"/>
</dbReference>
<organism evidence="1 2">
    <name type="scientific">Gymnopilus junonius</name>
    <name type="common">Spectacular rustgill mushroom</name>
    <name type="synonym">Gymnopilus spectabilis subsp. junonius</name>
    <dbReference type="NCBI Taxonomy" id="109634"/>
    <lineage>
        <taxon>Eukaryota</taxon>
        <taxon>Fungi</taxon>
        <taxon>Dikarya</taxon>
        <taxon>Basidiomycota</taxon>
        <taxon>Agaricomycotina</taxon>
        <taxon>Agaricomycetes</taxon>
        <taxon>Agaricomycetidae</taxon>
        <taxon>Agaricales</taxon>
        <taxon>Agaricineae</taxon>
        <taxon>Hymenogastraceae</taxon>
        <taxon>Gymnopilus</taxon>
    </lineage>
</organism>
<evidence type="ECO:0000313" key="1">
    <source>
        <dbReference type="EMBL" id="KAF8901374.1"/>
    </source>
</evidence>
<evidence type="ECO:0000313" key="2">
    <source>
        <dbReference type="Proteomes" id="UP000724874"/>
    </source>
</evidence>
<keyword evidence="2" id="KW-1185">Reference proteome</keyword>
<dbReference type="OrthoDB" id="2909316at2759"/>
<comment type="caution">
    <text evidence="1">The sequence shown here is derived from an EMBL/GenBank/DDBJ whole genome shotgun (WGS) entry which is preliminary data.</text>
</comment>
<name>A0A9P5NNK9_GYMJU</name>
<accession>A0A9P5NNK9</accession>
<proteinExistence type="predicted"/>
<sequence>MPGLALTPTLSKIDLSKVGGPSDATVVIVGLPKNNVGIVFGQRTAEWLQRYNTYLLNTNNIVIDPQALWDAPSDNGRFLISQIVPGGFDKDPSVSAWKPSSSGFVQSDTKHSFHEFKIGNKTAITFTMVNAEDGGDSDFHDTVVGVAVASTTK</sequence>
<reference evidence="1" key="1">
    <citation type="submission" date="2020-11" db="EMBL/GenBank/DDBJ databases">
        <authorList>
            <consortium name="DOE Joint Genome Institute"/>
            <person name="Ahrendt S."/>
            <person name="Riley R."/>
            <person name="Andreopoulos W."/>
            <person name="LaButti K."/>
            <person name="Pangilinan J."/>
            <person name="Ruiz-duenas F.J."/>
            <person name="Barrasa J.M."/>
            <person name="Sanchez-Garcia M."/>
            <person name="Camarero S."/>
            <person name="Miyauchi S."/>
            <person name="Serrano A."/>
            <person name="Linde D."/>
            <person name="Babiker R."/>
            <person name="Drula E."/>
            <person name="Ayuso-Fernandez I."/>
            <person name="Pacheco R."/>
            <person name="Padilla G."/>
            <person name="Ferreira P."/>
            <person name="Barriuso J."/>
            <person name="Kellner H."/>
            <person name="Castanera R."/>
            <person name="Alfaro M."/>
            <person name="Ramirez L."/>
            <person name="Pisabarro A.G."/>
            <person name="Kuo A."/>
            <person name="Tritt A."/>
            <person name="Lipzen A."/>
            <person name="He G."/>
            <person name="Yan M."/>
            <person name="Ng V."/>
            <person name="Cullen D."/>
            <person name="Martin F."/>
            <person name="Rosso M.-N."/>
            <person name="Henrissat B."/>
            <person name="Hibbett D."/>
            <person name="Martinez A.T."/>
            <person name="Grigoriev I.V."/>
        </authorList>
    </citation>
    <scope>NUCLEOTIDE SEQUENCE</scope>
    <source>
        <strain evidence="1">AH 44721</strain>
    </source>
</reference>